<gene>
    <name evidence="9" type="primary">DAL81</name>
    <name evidence="9" type="ORF">KLMA_60155</name>
</gene>
<feature type="region of interest" description="Disordered" evidence="7">
    <location>
        <begin position="963"/>
        <end position="1022"/>
    </location>
</feature>
<dbReference type="InterPro" id="IPR001138">
    <property type="entry name" value="Zn2Cys6_DnaBD"/>
</dbReference>
<dbReference type="GO" id="GO:0000981">
    <property type="term" value="F:DNA-binding transcription factor activity, RNA polymerase II-specific"/>
    <property type="evidence" value="ECO:0007669"/>
    <property type="project" value="InterPro"/>
</dbReference>
<dbReference type="GO" id="GO:0001080">
    <property type="term" value="P:nitrogen catabolite activation of transcription from RNA polymerase II promoter"/>
    <property type="evidence" value="ECO:0007669"/>
    <property type="project" value="TreeGrafter"/>
</dbReference>
<feature type="compositionally biased region" description="Low complexity" evidence="7">
    <location>
        <begin position="971"/>
        <end position="984"/>
    </location>
</feature>
<proteinExistence type="predicted"/>
<evidence type="ECO:0000256" key="6">
    <source>
        <dbReference type="ARBA" id="ARBA00023242"/>
    </source>
</evidence>
<feature type="compositionally biased region" description="Pro residues" evidence="7">
    <location>
        <begin position="985"/>
        <end position="996"/>
    </location>
</feature>
<feature type="compositionally biased region" description="Low complexity" evidence="7">
    <location>
        <begin position="101"/>
        <end position="154"/>
    </location>
</feature>
<evidence type="ECO:0000256" key="4">
    <source>
        <dbReference type="ARBA" id="ARBA00023125"/>
    </source>
</evidence>
<feature type="compositionally biased region" description="Low complexity" evidence="7">
    <location>
        <begin position="1118"/>
        <end position="1133"/>
    </location>
</feature>
<organism evidence="9 10">
    <name type="scientific">Kluyveromyces marxianus (strain DMKU3-1042 / BCC 29191 / NBRC 104275)</name>
    <name type="common">Yeast</name>
    <name type="synonym">Candida kefyr</name>
    <dbReference type="NCBI Taxonomy" id="1003335"/>
    <lineage>
        <taxon>Eukaryota</taxon>
        <taxon>Fungi</taxon>
        <taxon>Dikarya</taxon>
        <taxon>Ascomycota</taxon>
        <taxon>Saccharomycotina</taxon>
        <taxon>Saccharomycetes</taxon>
        <taxon>Saccharomycetales</taxon>
        <taxon>Saccharomycetaceae</taxon>
        <taxon>Kluyveromyces</taxon>
    </lineage>
</organism>
<feature type="compositionally biased region" description="Low complexity" evidence="7">
    <location>
        <begin position="56"/>
        <end position="88"/>
    </location>
</feature>
<dbReference type="InterPro" id="IPR050797">
    <property type="entry name" value="Carb_Metab_Trans_Reg"/>
</dbReference>
<feature type="compositionally biased region" description="Low complexity" evidence="7">
    <location>
        <begin position="179"/>
        <end position="201"/>
    </location>
</feature>
<keyword evidence="3" id="KW-0805">Transcription regulation</keyword>
<keyword evidence="4" id="KW-0238">DNA-binding</keyword>
<keyword evidence="2" id="KW-0862">Zinc</keyword>
<evidence type="ECO:0000256" key="7">
    <source>
        <dbReference type="SAM" id="MobiDB-lite"/>
    </source>
</evidence>
<feature type="domain" description="Zn(2)-C6 fungal-type" evidence="8">
    <location>
        <begin position="268"/>
        <end position="300"/>
    </location>
</feature>
<dbReference type="CDD" id="cd12148">
    <property type="entry name" value="fungal_TF_MHR"/>
    <property type="match status" value="1"/>
</dbReference>
<dbReference type="CDD" id="cd00067">
    <property type="entry name" value="GAL4"/>
    <property type="match status" value="1"/>
</dbReference>
<accession>W0TF67</accession>
<dbReference type="GeneID" id="34717382"/>
<feature type="region of interest" description="Disordered" evidence="7">
    <location>
        <begin position="1"/>
        <end position="217"/>
    </location>
</feature>
<keyword evidence="6" id="KW-0539">Nucleus</keyword>
<evidence type="ECO:0000259" key="8">
    <source>
        <dbReference type="PROSITE" id="PS50048"/>
    </source>
</evidence>
<evidence type="ECO:0000256" key="1">
    <source>
        <dbReference type="ARBA" id="ARBA00022723"/>
    </source>
</evidence>
<feature type="region of interest" description="Disordered" evidence="7">
    <location>
        <begin position="1075"/>
        <end position="1173"/>
    </location>
</feature>
<evidence type="ECO:0000256" key="3">
    <source>
        <dbReference type="ARBA" id="ARBA00023015"/>
    </source>
</evidence>
<feature type="compositionally biased region" description="Low complexity" evidence="7">
    <location>
        <begin position="383"/>
        <end position="393"/>
    </location>
</feature>
<dbReference type="PANTHER" id="PTHR31668:SF4">
    <property type="entry name" value="TRANSCRIPTIONAL ACTIVATOR PROTEIN DAL81"/>
    <property type="match status" value="1"/>
</dbReference>
<dbReference type="InterPro" id="IPR036864">
    <property type="entry name" value="Zn2-C6_fun-type_DNA-bd_sf"/>
</dbReference>
<sequence length="1173" mass="130773">MSGHESSNDSNSLWNTDGNEVGNSEHAARAINEGADEERKNAGSSASASVSPMTKANSNSSHTSANNDGIDKNISNNGNSNGGSNSDGAKVDGENTDVSKNNDNNESDNNNNNSHNNNNNNNNNNNSSNNSNNGSGSTNVEVSGGAAAGNSNSNVEKDSNHNNDNHSMLNFHDDYAGILNNLTNGNNRGNMQPQSQSQSRQNNDGANTDKNSSGMDKGTLDMLLQHYQELLNKSNSAANSPQFAPSVGPSNTTPSPNISARPQAAEKPCDHCRRRQNKCIMTPGAQNCVPCDTKGIKCTFSEIPSGKTAADVLQKQMSKRDRVDENINVHELLKRTKFGNVNYNNNNDVSHNVPNVKTNDMPSDSSQNLPMQFYNDAIQSWLKSQSSSSEQQQPAYPYPRNISEFNDSANNGNNTNNSSQKVSPSSVYDFNQFSYGQTPNFPVNSNDQNFQSQINYAQPAIQYPRSSYFVGPTSIFDINLINHMKLDKIEQVQLSKNLALRKVSPTAQFILRDDFNQELYLKQEHDIDLVEKLVHPHGKILVEIFFKLIHPYFPILHERVFLEKYSRSYRELTAPILASIYSLALQWWDFHPQLIGFPKPDVVKQLNDIALKTFYEVFERPKLSIVQAGLLILHCRSECPNNWVLCSEIVALSEELGLGVDCQDWRLPRWERGLRRRLAWAVWCVDKWCALLESRHSHLILGRNWMVKLLTEEDFPDKSPIISSSQRNKPASKRPLSPIGNSSILDISPTDEDFNNGKLLFRQMVSLSIILGEIMDTFYTIGAMKTTTKIEHVLKLAKPLQLKLREWYHSLPHRLSMNNYAPGNYNSNATLTLAYFAAEITLHRKIISTLSPESPEELIPVCRTAAKTRLIAAIEFIRDLKTEHINSFWYTCSTGNLALIGTFSALLYVTAPTKDEALIFRDCLRNYVWILRMSSKSFERAGNALDRIHMLLTQIPGLLTDEPVTQPFVPPKSQSPYNPSSSYNAPPPPPSNPQPPQQNQQGHSQQQFFGSGQSPYYSSPQANFEMLNNSNFKQLKNLPPEVLQSLSNIQSNMPSIPSASFSELNEFLEMRSKTPKLPVSNQTSNSLPPEPLSQDKSPHRIGPLAVNEKTKLSKNPITPSSATGTTNSNTSPAKFDKQNSPENEINTQIAGPTDFKTYMDDKKINSVREESHQ</sequence>
<dbReference type="Pfam" id="PF04082">
    <property type="entry name" value="Fungal_trans"/>
    <property type="match status" value="1"/>
</dbReference>
<feature type="compositionally biased region" description="Polar residues" evidence="7">
    <location>
        <begin position="42"/>
        <end position="55"/>
    </location>
</feature>
<dbReference type="Proteomes" id="UP000065495">
    <property type="component" value="Chromosome 6"/>
</dbReference>
<feature type="compositionally biased region" description="Polar residues" evidence="7">
    <location>
        <begin position="1"/>
        <end position="22"/>
    </location>
</feature>
<feature type="compositionally biased region" description="Basic and acidic residues" evidence="7">
    <location>
        <begin position="1157"/>
        <end position="1173"/>
    </location>
</feature>
<feature type="compositionally biased region" description="Polar residues" evidence="7">
    <location>
        <begin position="1140"/>
        <end position="1150"/>
    </location>
</feature>
<feature type="region of interest" description="Disordered" evidence="7">
    <location>
        <begin position="236"/>
        <end position="266"/>
    </location>
</feature>
<feature type="compositionally biased region" description="Basic and acidic residues" evidence="7">
    <location>
        <begin position="155"/>
        <end position="164"/>
    </location>
</feature>
<feature type="region of interest" description="Disordered" evidence="7">
    <location>
        <begin position="383"/>
        <end position="424"/>
    </location>
</feature>
<dbReference type="AlphaFoldDB" id="W0TF67"/>
<dbReference type="PANTHER" id="PTHR31668">
    <property type="entry name" value="GLUCOSE TRANSPORT TRANSCRIPTION REGULATOR RGT1-RELATED-RELATED"/>
    <property type="match status" value="1"/>
</dbReference>
<feature type="compositionally biased region" description="Low complexity" evidence="7">
    <location>
        <begin position="406"/>
        <end position="419"/>
    </location>
</feature>
<evidence type="ECO:0000313" key="10">
    <source>
        <dbReference type="Proteomes" id="UP000065495"/>
    </source>
</evidence>
<name>W0TF67_KLUMD</name>
<dbReference type="RefSeq" id="XP_022677239.1">
    <property type="nucleotide sequence ID" value="XM_022820814.1"/>
</dbReference>
<dbReference type="OrthoDB" id="2264294at2759"/>
<dbReference type="GO" id="GO:0008270">
    <property type="term" value="F:zinc ion binding"/>
    <property type="evidence" value="ECO:0007669"/>
    <property type="project" value="InterPro"/>
</dbReference>
<dbReference type="Gene3D" id="4.10.240.10">
    <property type="entry name" value="Zn(2)-C6 fungal-type DNA-binding domain"/>
    <property type="match status" value="1"/>
</dbReference>
<dbReference type="GO" id="GO:0005634">
    <property type="term" value="C:nucleus"/>
    <property type="evidence" value="ECO:0007669"/>
    <property type="project" value="TreeGrafter"/>
</dbReference>
<evidence type="ECO:0000256" key="2">
    <source>
        <dbReference type="ARBA" id="ARBA00022833"/>
    </source>
</evidence>
<dbReference type="VEuPathDB" id="FungiDB:KLMA_60155"/>
<dbReference type="SUPFAM" id="SSF57701">
    <property type="entry name" value="Zn2/Cys6 DNA-binding domain"/>
    <property type="match status" value="1"/>
</dbReference>
<dbReference type="PROSITE" id="PS50048">
    <property type="entry name" value="ZN2_CY6_FUNGAL_2"/>
    <property type="match status" value="1"/>
</dbReference>
<keyword evidence="1" id="KW-0479">Metal-binding</keyword>
<keyword evidence="5" id="KW-0804">Transcription</keyword>
<feature type="compositionally biased region" description="Polar residues" evidence="7">
    <location>
        <begin position="202"/>
        <end position="214"/>
    </location>
</feature>
<dbReference type="InterPro" id="IPR007219">
    <property type="entry name" value="XnlR_reg_dom"/>
</dbReference>
<evidence type="ECO:0000313" key="9">
    <source>
        <dbReference type="EMBL" id="BAO41446.1"/>
    </source>
</evidence>
<protein>
    <submittedName>
        <fullName evidence="9">Transcriptional activator protein DAL81</fullName>
    </submittedName>
</protein>
<feature type="compositionally biased region" description="Low complexity" evidence="7">
    <location>
        <begin position="997"/>
        <end position="1016"/>
    </location>
</feature>
<dbReference type="GO" id="GO:0006351">
    <property type="term" value="P:DNA-templated transcription"/>
    <property type="evidence" value="ECO:0007669"/>
    <property type="project" value="InterPro"/>
</dbReference>
<feature type="compositionally biased region" description="Polar residues" evidence="7">
    <location>
        <begin position="236"/>
        <end position="260"/>
    </location>
</feature>
<dbReference type="KEGG" id="kmx:KLMA_60155"/>
<evidence type="ECO:0000256" key="5">
    <source>
        <dbReference type="ARBA" id="ARBA00023163"/>
    </source>
</evidence>
<dbReference type="EMBL" id="AP012218">
    <property type="protein sequence ID" value="BAO41446.1"/>
    <property type="molecule type" value="Genomic_DNA"/>
</dbReference>
<dbReference type="SMART" id="SM00066">
    <property type="entry name" value="GAL4"/>
    <property type="match status" value="1"/>
</dbReference>
<dbReference type="GO" id="GO:0003677">
    <property type="term" value="F:DNA binding"/>
    <property type="evidence" value="ECO:0007669"/>
    <property type="project" value="UniProtKB-KW"/>
</dbReference>
<reference evidence="9 10" key="1">
    <citation type="journal article" date="2015" name="Biotechnol. Biofuels">
        <title>Genetic basis of the highly efficient yeast Kluyveromyces marxianus: complete genome sequence and transcriptome analyses.</title>
        <authorList>
            <person name="Lertwattanasakul N."/>
            <person name="Kosaka T."/>
            <person name="Hosoyama A."/>
            <person name="Suzuki Y."/>
            <person name="Rodrussamee N."/>
            <person name="Matsutani M."/>
            <person name="Murata M."/>
            <person name="Fujimoto N."/>
            <person name="Suprayogi"/>
            <person name="Tsuchikane K."/>
            <person name="Limtong S."/>
            <person name="Fujita N."/>
            <person name="Yamada M."/>
        </authorList>
    </citation>
    <scope>NUCLEOTIDE SEQUENCE [LARGE SCALE GENOMIC DNA]</scope>
    <source>
        <strain evidence="10">DMKU3-1042 / BCC 29191 / NBRC 104275</strain>
    </source>
</reference>